<gene>
    <name evidence="1" type="ORF">ACFSB2_12995</name>
</gene>
<comment type="caution">
    <text evidence="1">The sequence shown here is derived from an EMBL/GenBank/DDBJ whole genome shotgun (WGS) entry which is preliminary data.</text>
</comment>
<accession>A0ABW4JGR0</accession>
<evidence type="ECO:0000313" key="1">
    <source>
        <dbReference type="EMBL" id="MFD1675611.1"/>
    </source>
</evidence>
<dbReference type="RefSeq" id="WP_377943496.1">
    <property type="nucleotide sequence ID" value="NZ_JBHUCX010000031.1"/>
</dbReference>
<organism evidence="1 2">
    <name type="scientific">Alicyclobacillus fodiniaquatilis</name>
    <dbReference type="NCBI Taxonomy" id="1661150"/>
    <lineage>
        <taxon>Bacteria</taxon>
        <taxon>Bacillati</taxon>
        <taxon>Bacillota</taxon>
        <taxon>Bacilli</taxon>
        <taxon>Bacillales</taxon>
        <taxon>Alicyclobacillaceae</taxon>
        <taxon>Alicyclobacillus</taxon>
    </lineage>
</organism>
<keyword evidence="2" id="KW-1185">Reference proteome</keyword>
<evidence type="ECO:0000313" key="2">
    <source>
        <dbReference type="Proteomes" id="UP001597079"/>
    </source>
</evidence>
<reference evidence="2" key="1">
    <citation type="journal article" date="2019" name="Int. J. Syst. Evol. Microbiol.">
        <title>The Global Catalogue of Microorganisms (GCM) 10K type strain sequencing project: providing services to taxonomists for standard genome sequencing and annotation.</title>
        <authorList>
            <consortium name="The Broad Institute Genomics Platform"/>
            <consortium name="The Broad Institute Genome Sequencing Center for Infectious Disease"/>
            <person name="Wu L."/>
            <person name="Ma J."/>
        </authorList>
    </citation>
    <scope>NUCLEOTIDE SEQUENCE [LARGE SCALE GENOMIC DNA]</scope>
    <source>
        <strain evidence="2">CGMCC 1.12286</strain>
    </source>
</reference>
<name>A0ABW4JGR0_9BACL</name>
<protein>
    <submittedName>
        <fullName evidence="1">Uncharacterized protein</fullName>
    </submittedName>
</protein>
<dbReference type="Proteomes" id="UP001597079">
    <property type="component" value="Unassembled WGS sequence"/>
</dbReference>
<proteinExistence type="predicted"/>
<sequence length="185" mass="21707">MRDITVTTGFSIMPNYYLYLCSIYDTNHQKSSIFPNLQLSPDSLLPYSTFKDLIHKELSEFVKMTEWIDAEVLASPASYFKKFFMTNTSGDISFELTWKLFSSWWQTSSIAYEMASDELSEKIYTEIKQQDINNIDIFVDVVYRGLQDYLKPVAKGKHILIPIEDLFRGRSHQTLILISKMDWYM</sequence>
<dbReference type="EMBL" id="JBHUCX010000031">
    <property type="protein sequence ID" value="MFD1675611.1"/>
    <property type="molecule type" value="Genomic_DNA"/>
</dbReference>